<proteinExistence type="inferred from homology"/>
<feature type="domain" description="Sulfatase N-terminal" evidence="4">
    <location>
        <begin position="231"/>
        <end position="461"/>
    </location>
</feature>
<feature type="domain" description="Sulfatase N-terminal" evidence="4">
    <location>
        <begin position="20"/>
        <end position="115"/>
    </location>
</feature>
<dbReference type="Proteomes" id="UP001158576">
    <property type="component" value="Chromosome 2"/>
</dbReference>
<dbReference type="Pfam" id="PF00884">
    <property type="entry name" value="Sulfatase"/>
    <property type="match status" value="2"/>
</dbReference>
<dbReference type="PANTHER" id="PTHR42693:SF53">
    <property type="entry name" value="ENDO-4-O-SULFATASE"/>
    <property type="match status" value="1"/>
</dbReference>
<comment type="cofactor">
    <cofactor evidence="1">
        <name>Ca(2+)</name>
        <dbReference type="ChEBI" id="CHEBI:29108"/>
    </cofactor>
</comment>
<accession>A0ABN7T386</accession>
<keyword evidence="3" id="KW-0378">Hydrolase</keyword>
<evidence type="ECO:0000259" key="4">
    <source>
        <dbReference type="Pfam" id="PF00884"/>
    </source>
</evidence>
<protein>
    <submittedName>
        <fullName evidence="5">Oidioi.mRNA.OKI2018_I69.chr2.g4575.t1.cds</fullName>
    </submittedName>
</protein>
<evidence type="ECO:0000256" key="2">
    <source>
        <dbReference type="ARBA" id="ARBA00008779"/>
    </source>
</evidence>
<gene>
    <name evidence="5" type="ORF">OKIOD_LOCUS13340</name>
</gene>
<dbReference type="SUPFAM" id="SSF53649">
    <property type="entry name" value="Alkaline phosphatase-like"/>
    <property type="match status" value="1"/>
</dbReference>
<dbReference type="InterPro" id="IPR050738">
    <property type="entry name" value="Sulfatase"/>
</dbReference>
<dbReference type="PANTHER" id="PTHR42693">
    <property type="entry name" value="ARYLSULFATASE FAMILY MEMBER"/>
    <property type="match status" value="1"/>
</dbReference>
<dbReference type="InterPro" id="IPR000917">
    <property type="entry name" value="Sulfatase_N"/>
</dbReference>
<name>A0ABN7T386_OIKDI</name>
<reference evidence="5 6" key="1">
    <citation type="submission" date="2021-04" db="EMBL/GenBank/DDBJ databases">
        <authorList>
            <person name="Bliznina A."/>
        </authorList>
    </citation>
    <scope>NUCLEOTIDE SEQUENCE [LARGE SCALE GENOMIC DNA]</scope>
</reference>
<evidence type="ECO:0000256" key="1">
    <source>
        <dbReference type="ARBA" id="ARBA00001913"/>
    </source>
</evidence>
<evidence type="ECO:0000313" key="5">
    <source>
        <dbReference type="EMBL" id="CAG5110143.1"/>
    </source>
</evidence>
<evidence type="ECO:0000256" key="3">
    <source>
        <dbReference type="ARBA" id="ARBA00022801"/>
    </source>
</evidence>
<sequence>MKILPSLFAFSLSEENVKRPNVILLLADDFGMGDFQINNSRAKVPTPNIDRIGKEGINFRDGHSASSRCAPSRYMLMTGRYSLGIERNRILKKGTPHLGEMFKKAGYRTAVIGKDQPLNVKIKNTSISNEKANEIMNARIAYKKKNFGEDMVRDPGMDNKNFYVPGDYKMTVSQKDFNYDYAFTSTSPCCLPAGFFENGVGIEPFDRYAIQRPFPEGVENRSKDGFSEEIAKRDDFWSYHTFNPFYRWSTEEESITARFKSGYVAEPFFEEPEYGPVLMGNYPSSILVQNSYDSRNAEDVILPRALNFIEENANQDEPFFMYYGLRSGHRPFNSPERYRNTTEAGLVGEMIKEVDENVGILFDKLEELGIDDDTLMVFMSDNGADQSSDFSWMKYGHMQNSMDIDDRPSVPLRGTKNTPYEGGHRNSFMWRWPAKWAPQTIETTTVSYLDVFGTLADIIGYERKCNEAPDSRSLVPLIEKGEKPFPEEVIHHSVAHKISLGGVALRQGDWKWIPGTNELFHIGADRSEKRNKYEDRPALLLKPVKRQMNETLNEILAKIDEREALQNEGALEICM</sequence>
<dbReference type="Gene3D" id="3.40.720.10">
    <property type="entry name" value="Alkaline Phosphatase, subunit A"/>
    <property type="match status" value="2"/>
</dbReference>
<keyword evidence="6" id="KW-1185">Reference proteome</keyword>
<dbReference type="EMBL" id="OU015567">
    <property type="protein sequence ID" value="CAG5110143.1"/>
    <property type="molecule type" value="Genomic_DNA"/>
</dbReference>
<organism evidence="5 6">
    <name type="scientific">Oikopleura dioica</name>
    <name type="common">Tunicate</name>
    <dbReference type="NCBI Taxonomy" id="34765"/>
    <lineage>
        <taxon>Eukaryota</taxon>
        <taxon>Metazoa</taxon>
        <taxon>Chordata</taxon>
        <taxon>Tunicata</taxon>
        <taxon>Appendicularia</taxon>
        <taxon>Copelata</taxon>
        <taxon>Oikopleuridae</taxon>
        <taxon>Oikopleura</taxon>
    </lineage>
</organism>
<comment type="similarity">
    <text evidence="2">Belongs to the sulfatase family.</text>
</comment>
<evidence type="ECO:0000313" key="6">
    <source>
        <dbReference type="Proteomes" id="UP001158576"/>
    </source>
</evidence>
<dbReference type="InterPro" id="IPR017850">
    <property type="entry name" value="Alkaline_phosphatase_core_sf"/>
</dbReference>